<evidence type="ECO:0000313" key="2">
    <source>
        <dbReference type="EMBL" id="GMA88156.1"/>
    </source>
</evidence>
<sequence length="56" mass="5819">MGLLDRHQVKLGGDTSDADAHAQTVARYRGLLLHEIDLGEPEQGSTRGNGGCASSG</sequence>
<comment type="caution">
    <text evidence="2">The sequence shown here is derived from an EMBL/GenBank/DDBJ whole genome shotgun (WGS) entry which is preliminary data.</text>
</comment>
<gene>
    <name evidence="2" type="ORF">GCM10025868_34060</name>
</gene>
<evidence type="ECO:0000313" key="3">
    <source>
        <dbReference type="Proteomes" id="UP001157017"/>
    </source>
</evidence>
<feature type="region of interest" description="Disordered" evidence="1">
    <location>
        <begin position="1"/>
        <end position="20"/>
    </location>
</feature>
<keyword evidence="3" id="KW-1185">Reference proteome</keyword>
<dbReference type="Proteomes" id="UP001157017">
    <property type="component" value="Unassembled WGS sequence"/>
</dbReference>
<reference evidence="3" key="1">
    <citation type="journal article" date="2019" name="Int. J. Syst. Evol. Microbiol.">
        <title>The Global Catalogue of Microorganisms (GCM) 10K type strain sequencing project: providing services to taxonomists for standard genome sequencing and annotation.</title>
        <authorList>
            <consortium name="The Broad Institute Genomics Platform"/>
            <consortium name="The Broad Institute Genome Sequencing Center for Infectious Disease"/>
            <person name="Wu L."/>
            <person name="Ma J."/>
        </authorList>
    </citation>
    <scope>NUCLEOTIDE SEQUENCE [LARGE SCALE GENOMIC DNA]</scope>
    <source>
        <strain evidence="3">NBRC 108730</strain>
    </source>
</reference>
<feature type="compositionally biased region" description="Gly residues" evidence="1">
    <location>
        <begin position="47"/>
        <end position="56"/>
    </location>
</feature>
<accession>A0ABQ6JKS1</accession>
<organism evidence="2 3">
    <name type="scientific">Angustibacter aerolatus</name>
    <dbReference type="NCBI Taxonomy" id="1162965"/>
    <lineage>
        <taxon>Bacteria</taxon>
        <taxon>Bacillati</taxon>
        <taxon>Actinomycetota</taxon>
        <taxon>Actinomycetes</taxon>
        <taxon>Kineosporiales</taxon>
        <taxon>Kineosporiaceae</taxon>
    </lineage>
</organism>
<protein>
    <submittedName>
        <fullName evidence="2">Uncharacterized protein</fullName>
    </submittedName>
</protein>
<evidence type="ECO:0000256" key="1">
    <source>
        <dbReference type="SAM" id="MobiDB-lite"/>
    </source>
</evidence>
<proteinExistence type="predicted"/>
<dbReference type="EMBL" id="BSUZ01000001">
    <property type="protein sequence ID" value="GMA88156.1"/>
    <property type="molecule type" value="Genomic_DNA"/>
</dbReference>
<name>A0ABQ6JKS1_9ACTN</name>
<feature type="region of interest" description="Disordered" evidence="1">
    <location>
        <begin position="37"/>
        <end position="56"/>
    </location>
</feature>